<protein>
    <submittedName>
        <fullName evidence="1">Uncharacterized protein</fullName>
    </submittedName>
</protein>
<name>A0A9Q0AP45_9PEZI</name>
<dbReference type="InterPro" id="IPR029063">
    <property type="entry name" value="SAM-dependent_MTases_sf"/>
</dbReference>
<dbReference type="GO" id="GO:0008757">
    <property type="term" value="F:S-adenosylmethionine-dependent methyltransferase activity"/>
    <property type="evidence" value="ECO:0007669"/>
    <property type="project" value="UniProtKB-ARBA"/>
</dbReference>
<evidence type="ECO:0000313" key="2">
    <source>
        <dbReference type="Proteomes" id="UP000829685"/>
    </source>
</evidence>
<dbReference type="Proteomes" id="UP000829685">
    <property type="component" value="Unassembled WGS sequence"/>
</dbReference>
<comment type="caution">
    <text evidence="1">The sequence shown here is derived from an EMBL/GenBank/DDBJ whole genome shotgun (WGS) entry which is preliminary data.</text>
</comment>
<dbReference type="Pfam" id="PF10294">
    <property type="entry name" value="Methyltransf_16"/>
    <property type="match status" value="1"/>
</dbReference>
<dbReference type="PANTHER" id="PTHR14614:SF130">
    <property type="entry name" value="PROTEIN-LYSINE N-METHYLTRANSFERASE EEF2KMT"/>
    <property type="match status" value="1"/>
</dbReference>
<evidence type="ECO:0000313" key="1">
    <source>
        <dbReference type="EMBL" id="KAI1865645.1"/>
    </source>
</evidence>
<dbReference type="Gene3D" id="3.40.50.150">
    <property type="entry name" value="Vaccinia Virus protein VP39"/>
    <property type="match status" value="1"/>
</dbReference>
<dbReference type="AlphaFoldDB" id="A0A9Q0AP45"/>
<dbReference type="GO" id="GO:0005737">
    <property type="term" value="C:cytoplasm"/>
    <property type="evidence" value="ECO:0007669"/>
    <property type="project" value="TreeGrafter"/>
</dbReference>
<keyword evidence="2" id="KW-1185">Reference proteome</keyword>
<gene>
    <name evidence="1" type="ORF">JX265_007968</name>
</gene>
<dbReference type="EMBL" id="JAFIMR010000021">
    <property type="protein sequence ID" value="KAI1865645.1"/>
    <property type="molecule type" value="Genomic_DNA"/>
</dbReference>
<reference evidence="1" key="1">
    <citation type="submission" date="2021-03" db="EMBL/GenBank/DDBJ databases">
        <title>Revisited historic fungal species revealed as producer of novel bioactive compounds through whole genome sequencing and comparative genomics.</title>
        <authorList>
            <person name="Vignolle G.A."/>
            <person name="Hochenegger N."/>
            <person name="Mach R.L."/>
            <person name="Mach-Aigner A.R."/>
            <person name="Javad Rahimi M."/>
            <person name="Salim K.A."/>
            <person name="Chan C.M."/>
            <person name="Lim L.B.L."/>
            <person name="Cai F."/>
            <person name="Druzhinina I.S."/>
            <person name="U'Ren J.M."/>
            <person name="Derntl C."/>
        </authorList>
    </citation>
    <scope>NUCLEOTIDE SEQUENCE</scope>
    <source>
        <strain evidence="1">TUCIM 5799</strain>
    </source>
</reference>
<dbReference type="InterPro" id="IPR019410">
    <property type="entry name" value="Methyltransf_16"/>
</dbReference>
<proteinExistence type="predicted"/>
<accession>A0A9Q0AP45</accession>
<sequence>MDIDEPLLLFRAQFLQCIDHDFIRWPPSVLLQQPDAQSFLSKKLFNVSNPTSHPPASYEARVLKTLIAKIAKSVGSIAANNKALEDLSFRLASLQSMSPREGPITQLDANVTYNCIPQNSRLDTQESWRPLTVVESRSLVAGSKFTGHRTWEGALHLASYLVSKSDLVLGKSILELGAGAGFISIMCAKYLGAARVVATDGDERVVKDMRRNLLLNELETEELISAEQLVWSRDLHDKISDGPGFDIVLGADIIYDKGATEALVDTLSALFDAMPQVSVLLSNAFRFPDVFEVFQTGCARNKLRTRVIDYNMTPPAAQKSLFYTTSMPLQIIEIQQDQLRKKHTAGSTFE</sequence>
<organism evidence="1 2">
    <name type="scientific">Neoarthrinium moseri</name>
    <dbReference type="NCBI Taxonomy" id="1658444"/>
    <lineage>
        <taxon>Eukaryota</taxon>
        <taxon>Fungi</taxon>
        <taxon>Dikarya</taxon>
        <taxon>Ascomycota</taxon>
        <taxon>Pezizomycotina</taxon>
        <taxon>Sordariomycetes</taxon>
        <taxon>Xylariomycetidae</taxon>
        <taxon>Amphisphaeriales</taxon>
        <taxon>Apiosporaceae</taxon>
        <taxon>Neoarthrinium</taxon>
    </lineage>
</organism>
<dbReference type="PANTHER" id="PTHR14614">
    <property type="entry name" value="HEPATOCELLULAR CARCINOMA-ASSOCIATED ANTIGEN"/>
    <property type="match status" value="1"/>
</dbReference>
<dbReference type="SUPFAM" id="SSF53335">
    <property type="entry name" value="S-adenosyl-L-methionine-dependent methyltransferases"/>
    <property type="match status" value="1"/>
</dbReference>